<comment type="subcellular location">
    <subcellularLocation>
        <location evidence="1">Nucleus</location>
    </subcellularLocation>
</comment>
<keyword evidence="4" id="KW-0863">Zinc-finger</keyword>
<proteinExistence type="predicted"/>
<evidence type="ECO:0000256" key="7">
    <source>
        <dbReference type="ARBA" id="ARBA00023163"/>
    </source>
</evidence>
<dbReference type="Proteomes" id="UP000235392">
    <property type="component" value="Unassembled WGS sequence"/>
</dbReference>
<keyword evidence="8" id="KW-0539">Nucleus</keyword>
<keyword evidence="9" id="KW-0012">Acyltransferase</keyword>
<feature type="compositionally biased region" description="Basic residues" evidence="10">
    <location>
        <begin position="90"/>
        <end position="100"/>
    </location>
</feature>
<dbReference type="PROSITE" id="PS51726">
    <property type="entry name" value="MYST_HAT"/>
    <property type="match status" value="1"/>
</dbReference>
<sequence>MAHSEPHPTQTRDPQQQQQKHPEKRRRIGKDTTSHGPTLEVALVDVDLVVFGRFEIKAWFPSPRSQIGDDGGHNKKPATPCLKRLSNGRFQKKKNKKKRKIDPAPPNNTLPTSPSNSTTPSLQEHINHHDENHQKIRSRSPSQDSLSSLASSSSSPCSPHSDLLPPNHLQLPVPPNHLYPSPQSHPSSLTSDRGGKIQPSQTSSTHHLSQPSPPSALKLYVCDGCLRYLFSADAYLQHKMRCAVTHPPGRKVYQSGNLIIREVDGSSAKLYCQCLCLFGKLFIDHSTYSSTWRASTSTSLRTWRKMRGRVTLPPYQKKGYGTLLIEFSYELDRFEADREAGHIMRRSAQKMMLGTPKGPCRPWALVGISAFGPPCWRRRRMGRAGIEITLEEISCSTRIRPDDVAFALISSGLATRKSSPKAAVSAAAADDDDEEEDGSTLDSQTETFVITPHLVEHVARTIKVKSAILDPRHVLLHRNNQYPSSDDSDPQSPDTSPPPHLPHPPDTPLQPVLSEPHHRPRHRSSATATAAKSSSLARTAAHHKPAKP</sequence>
<dbReference type="SUPFAM" id="SSF55729">
    <property type="entry name" value="Acyl-CoA N-acyltransferases (Nat)"/>
    <property type="match status" value="1"/>
</dbReference>
<dbReference type="InterPro" id="IPR016181">
    <property type="entry name" value="Acyl_CoA_acyltransferase"/>
</dbReference>
<keyword evidence="6" id="KW-0805">Transcription regulation</keyword>
<evidence type="ECO:0000256" key="5">
    <source>
        <dbReference type="ARBA" id="ARBA00022833"/>
    </source>
</evidence>
<keyword evidence="7" id="KW-0804">Transcription</keyword>
<keyword evidence="5" id="KW-0862">Zinc</keyword>
<feature type="compositionally biased region" description="Low complexity" evidence="10">
    <location>
        <begin position="7"/>
        <end position="19"/>
    </location>
</feature>
<feature type="compositionally biased region" description="Acidic residues" evidence="10">
    <location>
        <begin position="429"/>
        <end position="439"/>
    </location>
</feature>
<dbReference type="GO" id="GO:0005634">
    <property type="term" value="C:nucleus"/>
    <property type="evidence" value="ECO:0007669"/>
    <property type="project" value="UniProtKB-SubCell"/>
</dbReference>
<dbReference type="InterPro" id="IPR050603">
    <property type="entry name" value="MYST_HAT"/>
</dbReference>
<dbReference type="AlphaFoldDB" id="A0A2N5S150"/>
<dbReference type="InterPro" id="IPR002717">
    <property type="entry name" value="HAT_MYST-type"/>
</dbReference>
<organism evidence="12 13">
    <name type="scientific">Puccinia coronata f. sp. avenae</name>
    <dbReference type="NCBI Taxonomy" id="200324"/>
    <lineage>
        <taxon>Eukaryota</taxon>
        <taxon>Fungi</taxon>
        <taxon>Dikarya</taxon>
        <taxon>Basidiomycota</taxon>
        <taxon>Pucciniomycotina</taxon>
        <taxon>Pucciniomycetes</taxon>
        <taxon>Pucciniales</taxon>
        <taxon>Pucciniaceae</taxon>
        <taxon>Puccinia</taxon>
    </lineage>
</organism>
<evidence type="ECO:0000256" key="3">
    <source>
        <dbReference type="ARBA" id="ARBA00022723"/>
    </source>
</evidence>
<dbReference type="Gene3D" id="3.40.630.30">
    <property type="match status" value="2"/>
</dbReference>
<gene>
    <name evidence="12" type="ORF">PCASD_25903</name>
</gene>
<evidence type="ECO:0000256" key="2">
    <source>
        <dbReference type="ARBA" id="ARBA00022679"/>
    </source>
</evidence>
<evidence type="ECO:0000256" key="8">
    <source>
        <dbReference type="ARBA" id="ARBA00023242"/>
    </source>
</evidence>
<feature type="region of interest" description="Disordered" evidence="10">
    <location>
        <begin position="62"/>
        <end position="214"/>
    </location>
</feature>
<evidence type="ECO:0000313" key="12">
    <source>
        <dbReference type="EMBL" id="PLW06953.1"/>
    </source>
</evidence>
<dbReference type="GO" id="GO:0006355">
    <property type="term" value="P:regulation of DNA-templated transcription"/>
    <property type="evidence" value="ECO:0007669"/>
    <property type="project" value="InterPro"/>
</dbReference>
<evidence type="ECO:0000313" key="13">
    <source>
        <dbReference type="Proteomes" id="UP000235392"/>
    </source>
</evidence>
<feature type="compositionally biased region" description="Pro residues" evidence="10">
    <location>
        <begin position="495"/>
        <end position="508"/>
    </location>
</feature>
<feature type="compositionally biased region" description="Low complexity" evidence="10">
    <location>
        <begin position="525"/>
        <end position="539"/>
    </location>
</feature>
<dbReference type="PANTHER" id="PTHR10615:SF219">
    <property type="entry name" value="HISTONE ACETYLTRANSFERASE KAT5"/>
    <property type="match status" value="1"/>
</dbReference>
<comment type="caution">
    <text evidence="12">The sequence shown here is derived from an EMBL/GenBank/DDBJ whole genome shotgun (WGS) entry which is preliminary data.</text>
</comment>
<feature type="compositionally biased region" description="Basic and acidic residues" evidence="10">
    <location>
        <begin position="125"/>
        <end position="134"/>
    </location>
</feature>
<keyword evidence="2" id="KW-0808">Transferase</keyword>
<feature type="compositionally biased region" description="Polar residues" evidence="10">
    <location>
        <begin position="198"/>
        <end position="210"/>
    </location>
</feature>
<evidence type="ECO:0000259" key="11">
    <source>
        <dbReference type="PROSITE" id="PS51726"/>
    </source>
</evidence>
<evidence type="ECO:0000256" key="1">
    <source>
        <dbReference type="ARBA" id="ARBA00004123"/>
    </source>
</evidence>
<feature type="compositionally biased region" description="Low complexity" evidence="10">
    <location>
        <begin position="139"/>
        <end position="166"/>
    </location>
</feature>
<feature type="region of interest" description="Disordered" evidence="10">
    <location>
        <begin position="1"/>
        <end position="38"/>
    </location>
</feature>
<keyword evidence="3" id="KW-0479">Metal-binding</keyword>
<evidence type="ECO:0000256" key="6">
    <source>
        <dbReference type="ARBA" id="ARBA00023015"/>
    </source>
</evidence>
<reference evidence="12 13" key="1">
    <citation type="submission" date="2017-11" db="EMBL/GenBank/DDBJ databases">
        <title>De novo assembly and phasing of dikaryotic genomes from two isolates of Puccinia coronata f. sp. avenae, the causal agent of oat crown rust.</title>
        <authorList>
            <person name="Miller M.E."/>
            <person name="Zhang Y."/>
            <person name="Omidvar V."/>
            <person name="Sperschneider J."/>
            <person name="Schwessinger B."/>
            <person name="Raley C."/>
            <person name="Palmer J.M."/>
            <person name="Garnica D."/>
            <person name="Upadhyaya N."/>
            <person name="Rathjen J."/>
            <person name="Taylor J.M."/>
            <person name="Park R.F."/>
            <person name="Dodds P.N."/>
            <person name="Hirsch C.D."/>
            <person name="Kianian S.F."/>
            <person name="Figueroa M."/>
        </authorList>
    </citation>
    <scope>NUCLEOTIDE SEQUENCE [LARGE SCALE GENOMIC DNA]</scope>
    <source>
        <strain evidence="12">12SD80</strain>
    </source>
</reference>
<feature type="domain" description="MYST-type HAT" evidence="11">
    <location>
        <begin position="184"/>
        <end position="452"/>
    </location>
</feature>
<feature type="region of interest" description="Disordered" evidence="10">
    <location>
        <begin position="478"/>
        <end position="548"/>
    </location>
</feature>
<evidence type="ECO:0000256" key="9">
    <source>
        <dbReference type="ARBA" id="ARBA00023315"/>
    </source>
</evidence>
<dbReference type="GO" id="GO:0046972">
    <property type="term" value="F:histone H4K16 acetyltransferase activity"/>
    <property type="evidence" value="ECO:0007669"/>
    <property type="project" value="TreeGrafter"/>
</dbReference>
<feature type="compositionally biased region" description="Low complexity" evidence="10">
    <location>
        <begin position="109"/>
        <end position="122"/>
    </location>
</feature>
<evidence type="ECO:0000256" key="4">
    <source>
        <dbReference type="ARBA" id="ARBA00022771"/>
    </source>
</evidence>
<feature type="region of interest" description="Disordered" evidence="10">
    <location>
        <begin position="419"/>
        <end position="444"/>
    </location>
</feature>
<dbReference type="Pfam" id="PF01853">
    <property type="entry name" value="MOZ_SAS"/>
    <property type="match status" value="2"/>
</dbReference>
<evidence type="ECO:0000256" key="10">
    <source>
        <dbReference type="SAM" id="MobiDB-lite"/>
    </source>
</evidence>
<feature type="compositionally biased region" description="Polar residues" evidence="10">
    <location>
        <begin position="181"/>
        <end position="191"/>
    </location>
</feature>
<dbReference type="GO" id="GO:0035267">
    <property type="term" value="C:NuA4 histone acetyltransferase complex"/>
    <property type="evidence" value="ECO:0007669"/>
    <property type="project" value="TreeGrafter"/>
</dbReference>
<dbReference type="GO" id="GO:0008270">
    <property type="term" value="F:zinc ion binding"/>
    <property type="evidence" value="ECO:0007669"/>
    <property type="project" value="UniProtKB-KW"/>
</dbReference>
<protein>
    <recommendedName>
        <fullName evidence="11">MYST-type HAT domain-containing protein</fullName>
    </recommendedName>
</protein>
<dbReference type="PANTHER" id="PTHR10615">
    <property type="entry name" value="HISTONE ACETYLTRANSFERASE"/>
    <property type="match status" value="1"/>
</dbReference>
<accession>A0A2N5S150</accession>
<name>A0A2N5S150_9BASI</name>
<dbReference type="EMBL" id="PGCI01001171">
    <property type="protein sequence ID" value="PLW06953.1"/>
    <property type="molecule type" value="Genomic_DNA"/>
</dbReference>